<dbReference type="KEGG" id="lfa:LFA_2708"/>
<evidence type="ECO:0000256" key="2">
    <source>
        <dbReference type="ARBA" id="ARBA00022692"/>
    </source>
</evidence>
<keyword evidence="3 5" id="KW-1133">Transmembrane helix</keyword>
<proteinExistence type="predicted"/>
<sequence>MNKEGTLHLLGNWLGLLLLSSILCFVLGEQLIYHDLPCPLCLLQRIAYVAIGMGMLMNLYLGFRPAHYGLMLLAALLGLAVSFRQITLHLAPNDLGYGMPLFGYYLYTWAAIGFAIIIVLIAIALILDQGINIEYKVQHRGGKALIGLFLLLIIANGISTFLECGPFACPGDPTEYYLLHSHK</sequence>
<organism evidence="6 7">
    <name type="scientific">Legionella fallonii LLAP-10</name>
    <dbReference type="NCBI Taxonomy" id="1212491"/>
    <lineage>
        <taxon>Bacteria</taxon>
        <taxon>Pseudomonadati</taxon>
        <taxon>Pseudomonadota</taxon>
        <taxon>Gammaproteobacteria</taxon>
        <taxon>Legionellales</taxon>
        <taxon>Legionellaceae</taxon>
        <taxon>Legionella</taxon>
    </lineage>
</organism>
<feature type="transmembrane region" description="Helical" evidence="5">
    <location>
        <begin position="12"/>
        <end position="33"/>
    </location>
</feature>
<dbReference type="GO" id="GO:0006457">
    <property type="term" value="P:protein folding"/>
    <property type="evidence" value="ECO:0007669"/>
    <property type="project" value="InterPro"/>
</dbReference>
<name>A0A098G7Y7_9GAMM</name>
<keyword evidence="4 5" id="KW-0472">Membrane</keyword>
<comment type="subcellular location">
    <subcellularLocation>
        <location evidence="1">Membrane</location>
        <topology evidence="1">Multi-pass membrane protein</topology>
    </subcellularLocation>
</comment>
<dbReference type="OrthoDB" id="3711263at2"/>
<dbReference type="HOGENOM" id="CLU_113737_0_0_6"/>
<evidence type="ECO:0000256" key="1">
    <source>
        <dbReference type="ARBA" id="ARBA00004141"/>
    </source>
</evidence>
<feature type="transmembrane region" description="Helical" evidence="5">
    <location>
        <begin position="45"/>
        <end position="61"/>
    </location>
</feature>
<dbReference type="InterPro" id="IPR023380">
    <property type="entry name" value="DsbB-like_sf"/>
</dbReference>
<accession>A0A098G7Y7</accession>
<feature type="transmembrane region" description="Helical" evidence="5">
    <location>
        <begin position="106"/>
        <end position="127"/>
    </location>
</feature>
<dbReference type="GO" id="GO:0016020">
    <property type="term" value="C:membrane"/>
    <property type="evidence" value="ECO:0007669"/>
    <property type="project" value="UniProtKB-SubCell"/>
</dbReference>
<dbReference type="STRING" id="1212491.LFA_2708"/>
<evidence type="ECO:0000313" key="7">
    <source>
        <dbReference type="Proteomes" id="UP000032430"/>
    </source>
</evidence>
<dbReference type="InterPro" id="IPR003752">
    <property type="entry name" value="DiS_bond_form_DsbB/BdbC"/>
</dbReference>
<feature type="transmembrane region" description="Helical" evidence="5">
    <location>
        <begin position="68"/>
        <end position="86"/>
    </location>
</feature>
<evidence type="ECO:0000313" key="6">
    <source>
        <dbReference type="EMBL" id="CEG58074.1"/>
    </source>
</evidence>
<feature type="transmembrane region" description="Helical" evidence="5">
    <location>
        <begin position="148"/>
        <end position="168"/>
    </location>
</feature>
<evidence type="ECO:0000256" key="4">
    <source>
        <dbReference type="ARBA" id="ARBA00023136"/>
    </source>
</evidence>
<dbReference type="Gene3D" id="1.20.1550.10">
    <property type="entry name" value="DsbB-like"/>
    <property type="match status" value="1"/>
</dbReference>
<evidence type="ECO:0000256" key="3">
    <source>
        <dbReference type="ARBA" id="ARBA00022989"/>
    </source>
</evidence>
<dbReference type="GO" id="GO:0015035">
    <property type="term" value="F:protein-disulfide reductase activity"/>
    <property type="evidence" value="ECO:0007669"/>
    <property type="project" value="InterPro"/>
</dbReference>
<dbReference type="SUPFAM" id="SSF158442">
    <property type="entry name" value="DsbB-like"/>
    <property type="match status" value="1"/>
</dbReference>
<evidence type="ECO:0000256" key="5">
    <source>
        <dbReference type="SAM" id="Phobius"/>
    </source>
</evidence>
<dbReference type="Pfam" id="PF02600">
    <property type="entry name" value="DsbB"/>
    <property type="match status" value="1"/>
</dbReference>
<keyword evidence="7" id="KW-1185">Reference proteome</keyword>
<reference evidence="7" key="1">
    <citation type="submission" date="2014-09" db="EMBL/GenBank/DDBJ databases">
        <authorList>
            <person name="Gomez-Valero L."/>
        </authorList>
    </citation>
    <scope>NUCLEOTIDE SEQUENCE [LARGE SCALE GENOMIC DNA]</scope>
    <source>
        <strain evidence="7">ATCC700992</strain>
    </source>
</reference>
<keyword evidence="2 5" id="KW-0812">Transmembrane</keyword>
<dbReference type="RefSeq" id="WP_045096468.1">
    <property type="nucleotide sequence ID" value="NZ_LN614827.1"/>
</dbReference>
<dbReference type="AlphaFoldDB" id="A0A098G7Y7"/>
<dbReference type="Proteomes" id="UP000032430">
    <property type="component" value="Chromosome I"/>
</dbReference>
<dbReference type="EMBL" id="LN614827">
    <property type="protein sequence ID" value="CEG58074.1"/>
    <property type="molecule type" value="Genomic_DNA"/>
</dbReference>
<gene>
    <name evidence="6" type="ORF">LFA_2708</name>
</gene>
<protein>
    <submittedName>
        <fullName evidence="6">Putative inner membrane protein</fullName>
    </submittedName>
</protein>